<protein>
    <submittedName>
        <fullName evidence="2">Cobalamin B12-binding domain-containing protein</fullName>
    </submittedName>
</protein>
<organism evidence="2 3">
    <name type="scientific">Georhizobium profundi</name>
    <dbReference type="NCBI Taxonomy" id="2341112"/>
    <lineage>
        <taxon>Bacteria</taxon>
        <taxon>Pseudomonadati</taxon>
        <taxon>Pseudomonadota</taxon>
        <taxon>Alphaproteobacteria</taxon>
        <taxon>Hyphomicrobiales</taxon>
        <taxon>Rhizobiaceae</taxon>
        <taxon>Georhizobium</taxon>
    </lineage>
</organism>
<dbReference type="SUPFAM" id="SSF52242">
    <property type="entry name" value="Cobalamin (vitamin B12)-binding domain"/>
    <property type="match status" value="1"/>
</dbReference>
<evidence type="ECO:0000313" key="2">
    <source>
        <dbReference type="EMBL" id="AZN71791.1"/>
    </source>
</evidence>
<dbReference type="EMBL" id="CP032509">
    <property type="protein sequence ID" value="AZN71791.1"/>
    <property type="molecule type" value="Genomic_DNA"/>
</dbReference>
<proteinExistence type="predicted"/>
<gene>
    <name evidence="2" type="ORF">D5400_11375</name>
</gene>
<feature type="domain" description="B12-binding" evidence="1">
    <location>
        <begin position="164"/>
        <end position="291"/>
    </location>
</feature>
<dbReference type="PROSITE" id="PS51332">
    <property type="entry name" value="B12_BINDING"/>
    <property type="match status" value="1"/>
</dbReference>
<dbReference type="Pfam" id="PF02310">
    <property type="entry name" value="B12-binding"/>
    <property type="match status" value="1"/>
</dbReference>
<dbReference type="InterPro" id="IPR003759">
    <property type="entry name" value="Cbl-bd_cap"/>
</dbReference>
<evidence type="ECO:0000313" key="3">
    <source>
        <dbReference type="Proteomes" id="UP000268192"/>
    </source>
</evidence>
<dbReference type="Gene3D" id="3.40.50.280">
    <property type="entry name" value="Cobalamin-binding domain"/>
    <property type="match status" value="1"/>
</dbReference>
<evidence type="ECO:0000259" key="1">
    <source>
        <dbReference type="PROSITE" id="PS51332"/>
    </source>
</evidence>
<dbReference type="KEGG" id="abaw:D5400_11375"/>
<dbReference type="InterPro" id="IPR006158">
    <property type="entry name" value="Cobalamin-bd"/>
</dbReference>
<keyword evidence="3" id="KW-1185">Reference proteome</keyword>
<dbReference type="InterPro" id="IPR036594">
    <property type="entry name" value="Meth_synthase_dom"/>
</dbReference>
<dbReference type="AlphaFoldDB" id="A0A3Q8XNT2"/>
<accession>A0A3Q8XNT2</accession>
<name>A0A3Q8XNT2_9HYPH</name>
<dbReference type="GO" id="GO:0031419">
    <property type="term" value="F:cobalamin binding"/>
    <property type="evidence" value="ECO:0007669"/>
    <property type="project" value="InterPro"/>
</dbReference>
<dbReference type="Proteomes" id="UP000268192">
    <property type="component" value="Chromosome"/>
</dbReference>
<sequence>MPEGHSRRGPVDQSAGAASDAVVGHVDCGSAQTDSDRTFLRSVIENQVVPRLLIAESAALRQPHEIASDVSRPSARDVNELLHIVVEADTAACVEYLQSRRSRGMQLETVYLGLLAPVAHRLGLMWERDELSFIDVTVGLARLQSLVHELTSDSCYGALNQDATRRIVLATARNEQHAFGLLIVAEFLRLAGWEVDGGPDVESGAPLIRMVGQEWYAVVGLSVGFEEHVDATRADIGKVRARSRNPKVGILTGGAAFSRDPSHAERMGADALARDGREAVAKAEALRSACA</sequence>
<reference evidence="2 3" key="1">
    <citation type="submission" date="2018-09" db="EMBL/GenBank/DDBJ databases">
        <title>Marinorhizobium profundi gen. nov., sp. nov., isolated from a deep-sea sediment sample from the New Britain Trench and proposal of Marinorhizobiaceae fam. nov. in the order Rhizobiales of the class Alphaproteobacteria.</title>
        <authorList>
            <person name="Cao J."/>
        </authorList>
    </citation>
    <scope>NUCLEOTIDE SEQUENCE [LARGE SCALE GENOMIC DNA]</scope>
    <source>
        <strain evidence="2 3">WS11</strain>
    </source>
</reference>
<dbReference type="InterPro" id="IPR036724">
    <property type="entry name" value="Cobalamin-bd_sf"/>
</dbReference>
<dbReference type="Gene3D" id="1.10.1240.10">
    <property type="entry name" value="Methionine synthase domain"/>
    <property type="match status" value="1"/>
</dbReference>
<dbReference type="OrthoDB" id="5498228at2"/>
<dbReference type="GO" id="GO:0046872">
    <property type="term" value="F:metal ion binding"/>
    <property type="evidence" value="ECO:0007669"/>
    <property type="project" value="InterPro"/>
</dbReference>
<dbReference type="Pfam" id="PF02607">
    <property type="entry name" value="B12-binding_2"/>
    <property type="match status" value="1"/>
</dbReference>